<dbReference type="RefSeq" id="WP_188680953.1">
    <property type="nucleotide sequence ID" value="NZ_BMNY01000001.1"/>
</dbReference>
<accession>A0AA37BRH8</accession>
<evidence type="ECO:0000313" key="3">
    <source>
        <dbReference type="Proteomes" id="UP000632195"/>
    </source>
</evidence>
<name>A0AA37BRH8_9ARCH</name>
<dbReference type="Proteomes" id="UP000632195">
    <property type="component" value="Unassembled WGS sequence"/>
</dbReference>
<reference evidence="2" key="2">
    <citation type="submission" date="2022-09" db="EMBL/GenBank/DDBJ databases">
        <authorList>
            <person name="Sun Q."/>
            <person name="Ohkuma M."/>
        </authorList>
    </citation>
    <scope>NUCLEOTIDE SEQUENCE</scope>
    <source>
        <strain evidence="2">JCM 13583</strain>
    </source>
</reference>
<proteinExistence type="predicted"/>
<organism evidence="2 3">
    <name type="scientific">Thermogymnomonas acidicola</name>
    <dbReference type="NCBI Taxonomy" id="399579"/>
    <lineage>
        <taxon>Archaea</taxon>
        <taxon>Methanobacteriati</taxon>
        <taxon>Thermoplasmatota</taxon>
        <taxon>Thermoplasmata</taxon>
        <taxon>Thermoplasmatales</taxon>
        <taxon>Thermogymnomonas</taxon>
    </lineage>
</organism>
<gene>
    <name evidence="2" type="ORF">GCM10007108_10810</name>
</gene>
<keyword evidence="3" id="KW-1185">Reference proteome</keyword>
<comment type="caution">
    <text evidence="2">The sequence shown here is derived from an EMBL/GenBank/DDBJ whole genome shotgun (WGS) entry which is preliminary data.</text>
</comment>
<feature type="transmembrane region" description="Helical" evidence="1">
    <location>
        <begin position="51"/>
        <end position="74"/>
    </location>
</feature>
<dbReference type="InterPro" id="IPR036410">
    <property type="entry name" value="HSP_DnaJ_Cys-rich_dom_sf"/>
</dbReference>
<evidence type="ECO:0000256" key="1">
    <source>
        <dbReference type="SAM" id="Phobius"/>
    </source>
</evidence>
<keyword evidence="1" id="KW-0812">Transmembrane</keyword>
<evidence type="ECO:0000313" key="2">
    <source>
        <dbReference type="EMBL" id="GGM74694.1"/>
    </source>
</evidence>
<dbReference type="Gene3D" id="6.20.20.10">
    <property type="match status" value="1"/>
</dbReference>
<reference evidence="2" key="1">
    <citation type="journal article" date="2014" name="Int. J. Syst. Evol. Microbiol.">
        <title>Complete genome sequence of Corynebacterium casei LMG S-19264T (=DSM 44701T), isolated from a smear-ripened cheese.</title>
        <authorList>
            <consortium name="US DOE Joint Genome Institute (JGI-PGF)"/>
            <person name="Walter F."/>
            <person name="Albersmeier A."/>
            <person name="Kalinowski J."/>
            <person name="Ruckert C."/>
        </authorList>
    </citation>
    <scope>NUCLEOTIDE SEQUENCE</scope>
    <source>
        <strain evidence="2">JCM 13583</strain>
    </source>
</reference>
<dbReference type="EMBL" id="BMNY01000001">
    <property type="protein sequence ID" value="GGM74694.1"/>
    <property type="molecule type" value="Genomic_DNA"/>
</dbReference>
<dbReference type="SUPFAM" id="SSF57938">
    <property type="entry name" value="DnaJ/Hsp40 cysteine-rich domain"/>
    <property type="match status" value="1"/>
</dbReference>
<keyword evidence="1" id="KW-1133">Transmembrane helix</keyword>
<dbReference type="AlphaFoldDB" id="A0AA37BRH8"/>
<feature type="transmembrane region" description="Helical" evidence="1">
    <location>
        <begin position="80"/>
        <end position="107"/>
    </location>
</feature>
<keyword evidence="1" id="KW-0472">Membrane</keyword>
<sequence length="118" mass="13751">MYRIRCNRCEGTGYVEDDGRKEICPVCLGIGSVEDTDEEGRRASILRSKRFYHALFALVVAFVIYYVIFLYYYFTYHPGTIITVIVLLVGHLSMILVFFAYIFLLIFRERATEGAVRR</sequence>
<protein>
    <submittedName>
        <fullName evidence="2">Uncharacterized protein</fullName>
    </submittedName>
</protein>